<evidence type="ECO:0000256" key="1">
    <source>
        <dbReference type="ARBA" id="ARBA00001947"/>
    </source>
</evidence>
<dbReference type="GO" id="GO:0008237">
    <property type="term" value="F:metallopeptidase activity"/>
    <property type="evidence" value="ECO:0007669"/>
    <property type="project" value="UniProtKB-KW"/>
</dbReference>
<evidence type="ECO:0000256" key="6">
    <source>
        <dbReference type="ARBA" id="ARBA00022723"/>
    </source>
</evidence>
<evidence type="ECO:0000313" key="14">
    <source>
        <dbReference type="EMBL" id="BAL80242.1"/>
    </source>
</evidence>
<protein>
    <recommendedName>
        <fullName evidence="13">Peptidase M50 domain-containing protein</fullName>
    </recommendedName>
</protein>
<dbReference type="Proteomes" id="UP000004793">
    <property type="component" value="Chromosome"/>
</dbReference>
<evidence type="ECO:0000256" key="2">
    <source>
        <dbReference type="ARBA" id="ARBA00004141"/>
    </source>
</evidence>
<keyword evidence="6" id="KW-0479">Metal-binding</keyword>
<keyword evidence="11 12" id="KW-0472">Membrane</keyword>
<evidence type="ECO:0000256" key="3">
    <source>
        <dbReference type="ARBA" id="ARBA00007931"/>
    </source>
</evidence>
<proteinExistence type="inferred from homology"/>
<dbReference type="OrthoDB" id="2080990at2"/>
<feature type="domain" description="Peptidase M50" evidence="13">
    <location>
        <begin position="6"/>
        <end position="103"/>
    </location>
</feature>
<evidence type="ECO:0000313" key="15">
    <source>
        <dbReference type="Proteomes" id="UP000004793"/>
    </source>
</evidence>
<dbReference type="EMBL" id="AP012051">
    <property type="protein sequence ID" value="BAL80242.1"/>
    <property type="molecule type" value="Genomic_DNA"/>
</dbReference>
<evidence type="ECO:0000256" key="9">
    <source>
        <dbReference type="ARBA" id="ARBA00022989"/>
    </source>
</evidence>
<sequence>MILLYAYLLLYLSVSMHELGHLIAACFYSNEKISVRIGSGVKFLYLESKMINLSLCLIPYGGFIAFEENKKKNKRSKLLVYLMGPIFSLMLFLVLAFIYYLSTQEVYLFVGIYNLAYFFISIIPNKDGEDFVQSDGYKILKLLRE</sequence>
<dbReference type="PANTHER" id="PTHR39188">
    <property type="entry name" value="MEMBRANE-ASSOCIATED ZINC METALLOPROTEASE M50B"/>
    <property type="match status" value="1"/>
</dbReference>
<feature type="transmembrane region" description="Helical" evidence="12">
    <location>
        <begin position="106"/>
        <end position="123"/>
    </location>
</feature>
<feature type="transmembrane region" description="Helical" evidence="12">
    <location>
        <begin position="78"/>
        <end position="100"/>
    </location>
</feature>
<keyword evidence="15" id="KW-1185">Reference proteome</keyword>
<dbReference type="CDD" id="cd05709">
    <property type="entry name" value="S2P-M50"/>
    <property type="match status" value="1"/>
</dbReference>
<name>A0A7U6JGH9_CALEA</name>
<dbReference type="GO" id="GO:0016020">
    <property type="term" value="C:membrane"/>
    <property type="evidence" value="ECO:0007669"/>
    <property type="project" value="UniProtKB-SubCell"/>
</dbReference>
<reference evidence="14 15" key="1">
    <citation type="submission" date="2011-01" db="EMBL/GenBank/DDBJ databases">
        <title>Whole genome sequence of Caldisericum exile AZM16c01.</title>
        <authorList>
            <person name="Narita-Yamada S."/>
            <person name="Kawakoshi A."/>
            <person name="Nakamura S."/>
            <person name="Sasagawa M."/>
            <person name="Fukada J."/>
            <person name="Sekine M."/>
            <person name="Kato Y."/>
            <person name="Fukai R."/>
            <person name="Sasaki K."/>
            <person name="Hanamaki A."/>
            <person name="Narita H."/>
            <person name="Konno Y."/>
            <person name="Mori K."/>
            <person name="Yamazaki S."/>
            <person name="Suzuki K."/>
            <person name="Fujita N."/>
        </authorList>
    </citation>
    <scope>NUCLEOTIDE SEQUENCE [LARGE SCALE GENOMIC DNA]</scope>
    <source>
        <strain evidence="15">DSM 21853 / NBRC 104410 / AZM16c01</strain>
    </source>
</reference>
<keyword evidence="10" id="KW-0482">Metalloprotease</keyword>
<dbReference type="InterPro" id="IPR008915">
    <property type="entry name" value="Peptidase_M50"/>
</dbReference>
<dbReference type="PANTHER" id="PTHR39188:SF3">
    <property type="entry name" value="STAGE IV SPORULATION PROTEIN FB"/>
    <property type="match status" value="1"/>
</dbReference>
<gene>
    <name evidence="14" type="ordered locus">CSE_01160</name>
</gene>
<evidence type="ECO:0000256" key="7">
    <source>
        <dbReference type="ARBA" id="ARBA00022801"/>
    </source>
</evidence>
<dbReference type="RefSeq" id="WP_014452649.1">
    <property type="nucleotide sequence ID" value="NC_017096.1"/>
</dbReference>
<evidence type="ECO:0000256" key="10">
    <source>
        <dbReference type="ARBA" id="ARBA00023049"/>
    </source>
</evidence>
<accession>A0A7U6JGH9</accession>
<dbReference type="GO" id="GO:0046872">
    <property type="term" value="F:metal ion binding"/>
    <property type="evidence" value="ECO:0007669"/>
    <property type="project" value="UniProtKB-KW"/>
</dbReference>
<keyword evidence="4" id="KW-0645">Protease</keyword>
<evidence type="ECO:0000259" key="13">
    <source>
        <dbReference type="Pfam" id="PF02163"/>
    </source>
</evidence>
<dbReference type="Pfam" id="PF02163">
    <property type="entry name" value="Peptidase_M50"/>
    <property type="match status" value="1"/>
</dbReference>
<dbReference type="KEGG" id="cex:CSE_01160"/>
<evidence type="ECO:0000256" key="8">
    <source>
        <dbReference type="ARBA" id="ARBA00022833"/>
    </source>
</evidence>
<feature type="transmembrane region" description="Helical" evidence="12">
    <location>
        <begin position="49"/>
        <end position="66"/>
    </location>
</feature>
<evidence type="ECO:0000256" key="4">
    <source>
        <dbReference type="ARBA" id="ARBA00022670"/>
    </source>
</evidence>
<evidence type="ECO:0000256" key="5">
    <source>
        <dbReference type="ARBA" id="ARBA00022692"/>
    </source>
</evidence>
<keyword evidence="5 12" id="KW-0812">Transmembrane</keyword>
<comment type="subcellular location">
    <subcellularLocation>
        <location evidence="2">Membrane</location>
        <topology evidence="2">Multi-pass membrane protein</topology>
    </subcellularLocation>
</comment>
<keyword evidence="7" id="KW-0378">Hydrolase</keyword>
<keyword evidence="9 12" id="KW-1133">Transmembrane helix</keyword>
<evidence type="ECO:0000256" key="11">
    <source>
        <dbReference type="ARBA" id="ARBA00023136"/>
    </source>
</evidence>
<dbReference type="AlphaFoldDB" id="A0A7U6JGH9"/>
<comment type="similarity">
    <text evidence="3">Belongs to the peptidase M50B family.</text>
</comment>
<organism evidence="14 15">
    <name type="scientific">Caldisericum exile (strain DSM 21853 / NBRC 104410 / AZM16c01)</name>
    <dbReference type="NCBI Taxonomy" id="511051"/>
    <lineage>
        <taxon>Bacteria</taxon>
        <taxon>Pseudomonadati</taxon>
        <taxon>Caldisericota/Cryosericota group</taxon>
        <taxon>Caldisericota</taxon>
        <taxon>Caldisericia</taxon>
        <taxon>Caldisericales</taxon>
        <taxon>Caldisericaceae</taxon>
        <taxon>Caldisericum</taxon>
    </lineage>
</organism>
<keyword evidence="8" id="KW-0862">Zinc</keyword>
<evidence type="ECO:0000256" key="12">
    <source>
        <dbReference type="SAM" id="Phobius"/>
    </source>
</evidence>
<dbReference type="GO" id="GO:0006508">
    <property type="term" value="P:proteolysis"/>
    <property type="evidence" value="ECO:0007669"/>
    <property type="project" value="UniProtKB-KW"/>
</dbReference>
<comment type="cofactor">
    <cofactor evidence="1">
        <name>Zn(2+)</name>
        <dbReference type="ChEBI" id="CHEBI:29105"/>
    </cofactor>
</comment>